<sequence>MAAASAVGALNDNASLVYWIVFIVGRSSEQRCIYGEKVIKGLGFLVDELVNGGGFSRWIVVESSGGGWDGGKEYDSGDGDPVNYFTNGSNDGGGVSRSNGGGFRGKGDDLRDFVWIFGVDGDDDDDKKLKLDPGSDGGGYEGWWDGSGYGLMEGIVVILFGVAFENHCLKVETHEFEAKMPEPGTGKSKPTPSSKSTQKNFTDSHISPTSPLSTHTTDNGSTDISINSNNSIDQLCNNVCEMESSDHSPSRFSYVSYGQESRIDSELRFLADGGLAKTDTSKSETCDENEPIESRVSGDEKESDGSDVTTRKNKKTRPSSPAKTSSSGKIPKPSPVKKPGSKMAVKKNEKIANTEDPRYLGQYLLKQARELVQAGDDPNKALELAIRAKKSFESCQPEKPDLEFVMCLHMVAALYSILRQYDKAIPVVERSIEITNINEGQKHLLAKFAGCMQLGDTYAMQGNIEKSILCYKAGMEIQKHVLGEYDARFGETCRYVAEAHVQAMQFDEAKKLCKMAIDIHGKNGTSNSLEEAADRRLMGLICDSTGNYETAIEYYVLARMAMSANGHDSDAAAIDVCIGDAYLSLARYDEAIFTYQKALNVFRFTKGDNHSSVASVYVRLADLYNKIGKFRESETYCEHALRIYIKPNPKSPTDEIANGLIEVSAIYESMNELGQALDLLKKSLKAYGTGPGQVTAVAGVEAQIGVLCYMMGSYLDSYGYFKNAISKFRVAGEKKSGVFGVTLNQMGLACVQIESFGEAADLFEEARSVLETEYGPHHPNTLGVYTNLAGTYDAMGRWDDAIEILEYVVGMREDKLGTANPDVDNEKRWLAELLKESGRNRRKGSRSLEFLLDG</sequence>
<dbReference type="InterPro" id="IPR019734">
    <property type="entry name" value="TPR_rpt"/>
</dbReference>
<evidence type="ECO:0000313" key="4">
    <source>
        <dbReference type="Proteomes" id="UP001229421"/>
    </source>
</evidence>
<reference evidence="3" key="1">
    <citation type="journal article" date="2023" name="bioRxiv">
        <title>Improved chromosome-level genome assembly for marigold (Tagetes erecta).</title>
        <authorList>
            <person name="Jiang F."/>
            <person name="Yuan L."/>
            <person name="Wang S."/>
            <person name="Wang H."/>
            <person name="Xu D."/>
            <person name="Wang A."/>
            <person name="Fan W."/>
        </authorList>
    </citation>
    <scope>NUCLEOTIDE SEQUENCE</scope>
    <source>
        <strain evidence="3">WSJ</strain>
        <tissue evidence="3">Leaf</tissue>
    </source>
</reference>
<gene>
    <name evidence="3" type="ORF">QVD17_09681</name>
</gene>
<feature type="repeat" description="TPR" evidence="1">
    <location>
        <begin position="572"/>
        <end position="605"/>
    </location>
</feature>
<protein>
    <submittedName>
        <fullName evidence="3">Uncharacterized protein</fullName>
    </submittedName>
</protein>
<dbReference type="Proteomes" id="UP001229421">
    <property type="component" value="Unassembled WGS sequence"/>
</dbReference>
<feature type="region of interest" description="Disordered" evidence="2">
    <location>
        <begin position="277"/>
        <end position="351"/>
    </location>
</feature>
<dbReference type="Pfam" id="PF13424">
    <property type="entry name" value="TPR_12"/>
    <property type="match status" value="2"/>
</dbReference>
<dbReference type="EMBL" id="JAUHHV010000002">
    <property type="protein sequence ID" value="KAK1432781.1"/>
    <property type="molecule type" value="Genomic_DNA"/>
</dbReference>
<dbReference type="AlphaFoldDB" id="A0AAD8P5I5"/>
<comment type="caution">
    <text evidence="3">The sequence shown here is derived from an EMBL/GenBank/DDBJ whole genome shotgun (WGS) entry which is preliminary data.</text>
</comment>
<keyword evidence="1" id="KW-0802">TPR repeat</keyword>
<feature type="region of interest" description="Disordered" evidence="2">
    <location>
        <begin position="179"/>
        <end position="226"/>
    </location>
</feature>
<accession>A0AAD8P5I5</accession>
<dbReference type="PROSITE" id="PS50005">
    <property type="entry name" value="TPR"/>
    <property type="match status" value="1"/>
</dbReference>
<keyword evidence="4" id="KW-1185">Reference proteome</keyword>
<organism evidence="3 4">
    <name type="scientific">Tagetes erecta</name>
    <name type="common">African marigold</name>
    <dbReference type="NCBI Taxonomy" id="13708"/>
    <lineage>
        <taxon>Eukaryota</taxon>
        <taxon>Viridiplantae</taxon>
        <taxon>Streptophyta</taxon>
        <taxon>Embryophyta</taxon>
        <taxon>Tracheophyta</taxon>
        <taxon>Spermatophyta</taxon>
        <taxon>Magnoliopsida</taxon>
        <taxon>eudicotyledons</taxon>
        <taxon>Gunneridae</taxon>
        <taxon>Pentapetalae</taxon>
        <taxon>asterids</taxon>
        <taxon>campanulids</taxon>
        <taxon>Asterales</taxon>
        <taxon>Asteraceae</taxon>
        <taxon>Asteroideae</taxon>
        <taxon>Heliantheae alliance</taxon>
        <taxon>Tageteae</taxon>
        <taxon>Tagetes</taxon>
    </lineage>
</organism>
<proteinExistence type="predicted"/>
<dbReference type="Gene3D" id="1.25.40.10">
    <property type="entry name" value="Tetratricopeptide repeat domain"/>
    <property type="match status" value="3"/>
</dbReference>
<feature type="compositionally biased region" description="Low complexity" evidence="2">
    <location>
        <begin position="325"/>
        <end position="342"/>
    </location>
</feature>
<dbReference type="PANTHER" id="PTHR46284:SF11">
    <property type="entry name" value="43KDA POSTSYNAPTIC PROTEIN-RELATED"/>
    <property type="match status" value="1"/>
</dbReference>
<dbReference type="InterPro" id="IPR011990">
    <property type="entry name" value="TPR-like_helical_dom_sf"/>
</dbReference>
<feature type="compositionally biased region" description="Polar residues" evidence="2">
    <location>
        <begin position="198"/>
        <end position="223"/>
    </location>
</feature>
<evidence type="ECO:0000313" key="3">
    <source>
        <dbReference type="EMBL" id="KAK1432781.1"/>
    </source>
</evidence>
<dbReference type="PANTHER" id="PTHR46284">
    <property type="entry name" value="PROTEIN KINESIN LIGHT CHAIN-RELATED 3"/>
    <property type="match status" value="1"/>
</dbReference>
<name>A0AAD8P5I5_TARER</name>
<feature type="compositionally biased region" description="Low complexity" evidence="2">
    <location>
        <begin position="183"/>
        <end position="197"/>
    </location>
</feature>
<feature type="compositionally biased region" description="Basic and acidic residues" evidence="2">
    <location>
        <begin position="292"/>
        <end position="304"/>
    </location>
</feature>
<evidence type="ECO:0000256" key="1">
    <source>
        <dbReference type="PROSITE-ProRule" id="PRU00339"/>
    </source>
</evidence>
<dbReference type="SMART" id="SM00028">
    <property type="entry name" value="TPR"/>
    <property type="match status" value="10"/>
</dbReference>
<evidence type="ECO:0000256" key="2">
    <source>
        <dbReference type="SAM" id="MobiDB-lite"/>
    </source>
</evidence>
<dbReference type="SUPFAM" id="SSF48452">
    <property type="entry name" value="TPR-like"/>
    <property type="match status" value="3"/>
</dbReference>